<gene>
    <name evidence="1" type="ORF">HUO07_20955</name>
</gene>
<proteinExistence type="predicted"/>
<dbReference type="RefSeq" id="WP_176305079.1">
    <property type="nucleotide sequence ID" value="NZ_JABWCV010000048.1"/>
</dbReference>
<evidence type="ECO:0000313" key="1">
    <source>
        <dbReference type="EMBL" id="NVF16590.1"/>
    </source>
</evidence>
<protein>
    <submittedName>
        <fullName evidence="1">Uncharacterized protein</fullName>
    </submittedName>
</protein>
<dbReference type="AlphaFoldDB" id="A0A7Y6VB31"/>
<dbReference type="Proteomes" id="UP000589984">
    <property type="component" value="Unassembled WGS sequence"/>
</dbReference>
<organism evidence="1 2">
    <name type="scientific">Vreelandella maris</name>
    <dbReference type="NCBI Taxonomy" id="2729617"/>
    <lineage>
        <taxon>Bacteria</taxon>
        <taxon>Pseudomonadati</taxon>
        <taxon>Pseudomonadota</taxon>
        <taxon>Gammaproteobacteria</taxon>
        <taxon>Oceanospirillales</taxon>
        <taxon>Halomonadaceae</taxon>
        <taxon>Vreelandella</taxon>
    </lineage>
</organism>
<reference evidence="1 2" key="1">
    <citation type="submission" date="2020-06" db="EMBL/GenBank/DDBJ databases">
        <title>Halomonas sp. QX-1 draft genome sequence.</title>
        <authorList>
            <person name="Qiu X."/>
        </authorList>
    </citation>
    <scope>NUCLEOTIDE SEQUENCE [LARGE SCALE GENOMIC DNA]</scope>
    <source>
        <strain evidence="1 2">QX-1</strain>
    </source>
</reference>
<name>A0A7Y6VB31_9GAMM</name>
<keyword evidence="2" id="KW-1185">Reference proteome</keyword>
<evidence type="ECO:0000313" key="2">
    <source>
        <dbReference type="Proteomes" id="UP000589984"/>
    </source>
</evidence>
<dbReference type="EMBL" id="JABWCV010000048">
    <property type="protein sequence ID" value="NVF16590.1"/>
    <property type="molecule type" value="Genomic_DNA"/>
</dbReference>
<comment type="caution">
    <text evidence="1">The sequence shown here is derived from an EMBL/GenBank/DDBJ whole genome shotgun (WGS) entry which is preliminary data.</text>
</comment>
<accession>A0A7Y6VB31</accession>
<sequence>MAEYLSHQHAVNSIRLIYEHQGFQLVDSVPGSHVEKELGVDTRDTPLAALYAFVDEYVVLLRCQSIYFLSSDHKNNPSAMIFYRLSIRQLRTLTSIRVLCSYGLDANARLQLRLFYETAQLWVRFRIDQDILIDYTACTTPEAANKFWHRYLSKDKTERYLRQQMKEGGLSWIGGMEDQINDLKQKLSLVAHPTLIADYHETLADWNGQPEASVITKPLNSSYFTLSKAIFVTAMPFSIFPEPPYNLGSISLRKGDAGWNPIPHPTESWEDYNQRLRNMFPSLFLMAIRFFEEFDKADIG</sequence>